<gene>
    <name evidence="2" type="ORF">SKAU_G00108880</name>
</gene>
<dbReference type="EMBL" id="JAINUF010000003">
    <property type="protein sequence ID" value="KAJ8370860.1"/>
    <property type="molecule type" value="Genomic_DNA"/>
</dbReference>
<organism evidence="2 3">
    <name type="scientific">Synaphobranchus kaupii</name>
    <name type="common">Kaup's arrowtooth eel</name>
    <dbReference type="NCBI Taxonomy" id="118154"/>
    <lineage>
        <taxon>Eukaryota</taxon>
        <taxon>Metazoa</taxon>
        <taxon>Chordata</taxon>
        <taxon>Craniata</taxon>
        <taxon>Vertebrata</taxon>
        <taxon>Euteleostomi</taxon>
        <taxon>Actinopterygii</taxon>
        <taxon>Neopterygii</taxon>
        <taxon>Teleostei</taxon>
        <taxon>Anguilliformes</taxon>
        <taxon>Synaphobranchidae</taxon>
        <taxon>Synaphobranchus</taxon>
    </lineage>
</organism>
<protein>
    <submittedName>
        <fullName evidence="2">Uncharacterized protein</fullName>
    </submittedName>
</protein>
<accession>A0A9Q1J607</accession>
<evidence type="ECO:0000256" key="1">
    <source>
        <dbReference type="SAM" id="MobiDB-lite"/>
    </source>
</evidence>
<keyword evidence="3" id="KW-1185">Reference proteome</keyword>
<feature type="region of interest" description="Disordered" evidence="1">
    <location>
        <begin position="1"/>
        <end position="78"/>
    </location>
</feature>
<evidence type="ECO:0000313" key="2">
    <source>
        <dbReference type="EMBL" id="KAJ8370860.1"/>
    </source>
</evidence>
<comment type="caution">
    <text evidence="2">The sequence shown here is derived from an EMBL/GenBank/DDBJ whole genome shotgun (WGS) entry which is preliminary data.</text>
</comment>
<reference evidence="2" key="1">
    <citation type="journal article" date="2023" name="Science">
        <title>Genome structures resolve the early diversification of teleost fishes.</title>
        <authorList>
            <person name="Parey E."/>
            <person name="Louis A."/>
            <person name="Montfort J."/>
            <person name="Bouchez O."/>
            <person name="Roques C."/>
            <person name="Iampietro C."/>
            <person name="Lluch J."/>
            <person name="Castinel A."/>
            <person name="Donnadieu C."/>
            <person name="Desvignes T."/>
            <person name="Floi Bucao C."/>
            <person name="Jouanno E."/>
            <person name="Wen M."/>
            <person name="Mejri S."/>
            <person name="Dirks R."/>
            <person name="Jansen H."/>
            <person name="Henkel C."/>
            <person name="Chen W.J."/>
            <person name="Zahm M."/>
            <person name="Cabau C."/>
            <person name="Klopp C."/>
            <person name="Thompson A.W."/>
            <person name="Robinson-Rechavi M."/>
            <person name="Braasch I."/>
            <person name="Lecointre G."/>
            <person name="Bobe J."/>
            <person name="Postlethwait J.H."/>
            <person name="Berthelot C."/>
            <person name="Roest Crollius H."/>
            <person name="Guiguen Y."/>
        </authorList>
    </citation>
    <scope>NUCLEOTIDE SEQUENCE</scope>
    <source>
        <strain evidence="2">WJC10195</strain>
    </source>
</reference>
<dbReference type="Proteomes" id="UP001152622">
    <property type="component" value="Chromosome 3"/>
</dbReference>
<evidence type="ECO:0000313" key="3">
    <source>
        <dbReference type="Proteomes" id="UP001152622"/>
    </source>
</evidence>
<dbReference type="AlphaFoldDB" id="A0A9Q1J607"/>
<feature type="compositionally biased region" description="Basic residues" evidence="1">
    <location>
        <begin position="1"/>
        <end position="10"/>
    </location>
</feature>
<sequence length="113" mass="12456">MRALNRGRHERKGEDPQPKGAEYIWKEAGPSMPQEKLRSAVTEYSPSQSEHAAGKDKVSTPGARPAPPGRLSPANVTPARARITDASCCTLIPASFHKTWRFLLRRGHQAQSK</sequence>
<proteinExistence type="predicted"/>
<name>A0A9Q1J607_SYNKA</name>